<feature type="compositionally biased region" description="Low complexity" evidence="9">
    <location>
        <begin position="92"/>
        <end position="117"/>
    </location>
</feature>
<dbReference type="PANTHER" id="PTHR13603:SF1">
    <property type="entry name" value="TRANSMEMBRANE PROTEIN 186"/>
    <property type="match status" value="1"/>
</dbReference>
<evidence type="ECO:0000256" key="9">
    <source>
        <dbReference type="SAM" id="MobiDB-lite"/>
    </source>
</evidence>
<protein>
    <recommendedName>
        <fullName evidence="3">Transmembrane protein 186</fullName>
    </recommendedName>
</protein>
<feature type="compositionally biased region" description="Low complexity" evidence="9">
    <location>
        <begin position="369"/>
        <end position="386"/>
    </location>
</feature>
<comment type="similarity">
    <text evidence="2">Belongs to the TMEM186 family.</text>
</comment>
<dbReference type="ExpressionAtlas" id="A0A2K3DWL7">
    <property type="expression patterns" value="baseline and differential"/>
</dbReference>
<feature type="transmembrane region" description="Helical" evidence="10">
    <location>
        <begin position="174"/>
        <end position="195"/>
    </location>
</feature>
<evidence type="ECO:0000256" key="6">
    <source>
        <dbReference type="ARBA" id="ARBA00022989"/>
    </source>
</evidence>
<dbReference type="InParanoid" id="A0A2K3DWL7"/>
<sequence length="403" mass="40804">MAQIQRAASAALRAAVLKLAQHQESPSLICKPCASYTAIEALHATCSTSQECSVSTPSAHPASARRSLPPAQSLLSLGGTSLLSQQQLRCMSSSGTSSSSSNAGSSTATGSSVISGTDTGGGGGGKGAAADAASSLLGGLKLQAPSNPFARRPPRPSVPKLVLYRGRGMLLWRFLVRAKVFQFMGILAAAVFASVVLTTSNPNPMDLAAVGALAVGCVVTSYCIWYYSGRYVGEMSLLLPERRVVRFSVLDFWGNREDNDVPLERLVPPWRQRSVAEVRGQARQALMPVSVQGDREYYISVPHGHVLQKELLQKLLYGAPLEGEAATTGGSGGEGTASSASGSSGGESGTGSSGGGGELAGTPVGGQGAQADAGVAAADGAGAVPGSGKAASTEPAASKGRAA</sequence>
<evidence type="ECO:0000256" key="2">
    <source>
        <dbReference type="ARBA" id="ARBA00007020"/>
    </source>
</evidence>
<proteinExistence type="inferred from homology"/>
<evidence type="ECO:0000313" key="11">
    <source>
        <dbReference type="EMBL" id="PNW84929.1"/>
    </source>
</evidence>
<dbReference type="OrthoDB" id="6147888at2759"/>
<comment type="subcellular location">
    <subcellularLocation>
        <location evidence="1">Mitochondrion inner membrane</location>
        <topology evidence="1">Multi-pass membrane protein</topology>
    </subcellularLocation>
</comment>
<dbReference type="GO" id="GO:0005739">
    <property type="term" value="C:mitochondrion"/>
    <property type="evidence" value="ECO:0000318"/>
    <property type="project" value="GO_Central"/>
</dbReference>
<feature type="region of interest" description="Disordered" evidence="9">
    <location>
        <begin position="92"/>
        <end position="127"/>
    </location>
</feature>
<evidence type="ECO:0000256" key="10">
    <source>
        <dbReference type="SAM" id="Phobius"/>
    </source>
</evidence>
<dbReference type="Gramene" id="PNW84929">
    <property type="protein sequence ID" value="PNW84929"/>
    <property type="gene ID" value="CHLRE_03g164500v5"/>
</dbReference>
<reference evidence="11 12" key="1">
    <citation type="journal article" date="2007" name="Science">
        <title>The Chlamydomonas genome reveals the evolution of key animal and plant functions.</title>
        <authorList>
            <person name="Merchant S.S."/>
            <person name="Prochnik S.E."/>
            <person name="Vallon O."/>
            <person name="Harris E.H."/>
            <person name="Karpowicz S.J."/>
            <person name="Witman G.B."/>
            <person name="Terry A."/>
            <person name="Salamov A."/>
            <person name="Fritz-Laylin L.K."/>
            <person name="Marechal-Drouard L."/>
            <person name="Marshall W.F."/>
            <person name="Qu L.H."/>
            <person name="Nelson D.R."/>
            <person name="Sanderfoot A.A."/>
            <person name="Spalding M.H."/>
            <person name="Kapitonov V.V."/>
            <person name="Ren Q."/>
            <person name="Ferris P."/>
            <person name="Lindquist E."/>
            <person name="Shapiro H."/>
            <person name="Lucas S.M."/>
            <person name="Grimwood J."/>
            <person name="Schmutz J."/>
            <person name="Cardol P."/>
            <person name="Cerutti H."/>
            <person name="Chanfreau G."/>
            <person name="Chen C.L."/>
            <person name="Cognat V."/>
            <person name="Croft M.T."/>
            <person name="Dent R."/>
            <person name="Dutcher S."/>
            <person name="Fernandez E."/>
            <person name="Fukuzawa H."/>
            <person name="Gonzalez-Ballester D."/>
            <person name="Gonzalez-Halphen D."/>
            <person name="Hallmann A."/>
            <person name="Hanikenne M."/>
            <person name="Hippler M."/>
            <person name="Inwood W."/>
            <person name="Jabbari K."/>
            <person name="Kalanon M."/>
            <person name="Kuras R."/>
            <person name="Lefebvre P.A."/>
            <person name="Lemaire S.D."/>
            <person name="Lobanov A.V."/>
            <person name="Lohr M."/>
            <person name="Manuell A."/>
            <person name="Meier I."/>
            <person name="Mets L."/>
            <person name="Mittag M."/>
            <person name="Mittelmeier T."/>
            <person name="Moroney J.V."/>
            <person name="Moseley J."/>
            <person name="Napoli C."/>
            <person name="Nedelcu A.M."/>
            <person name="Niyogi K."/>
            <person name="Novoselov S.V."/>
            <person name="Paulsen I.T."/>
            <person name="Pazour G."/>
            <person name="Purton S."/>
            <person name="Ral J.P."/>
            <person name="Riano-Pachon D.M."/>
            <person name="Riekhof W."/>
            <person name="Rymarquis L."/>
            <person name="Schroda M."/>
            <person name="Stern D."/>
            <person name="Umen J."/>
            <person name="Willows R."/>
            <person name="Wilson N."/>
            <person name="Zimmer S.L."/>
            <person name="Allmer J."/>
            <person name="Balk J."/>
            <person name="Bisova K."/>
            <person name="Chen C.J."/>
            <person name="Elias M."/>
            <person name="Gendler K."/>
            <person name="Hauser C."/>
            <person name="Lamb M.R."/>
            <person name="Ledford H."/>
            <person name="Long J.C."/>
            <person name="Minagawa J."/>
            <person name="Page M.D."/>
            <person name="Pan J."/>
            <person name="Pootakham W."/>
            <person name="Roje S."/>
            <person name="Rose A."/>
            <person name="Stahlberg E."/>
            <person name="Terauchi A.M."/>
            <person name="Yang P."/>
            <person name="Ball S."/>
            <person name="Bowler C."/>
            <person name="Dieckmann C.L."/>
            <person name="Gladyshev V.N."/>
            <person name="Green P."/>
            <person name="Jorgensen R."/>
            <person name="Mayfield S."/>
            <person name="Mueller-Roeber B."/>
            <person name="Rajamani S."/>
            <person name="Sayre R.T."/>
            <person name="Brokstein P."/>
            <person name="Dubchak I."/>
            <person name="Goodstein D."/>
            <person name="Hornick L."/>
            <person name="Huang Y.W."/>
            <person name="Jhaveri J."/>
            <person name="Luo Y."/>
            <person name="Martinez D."/>
            <person name="Ngau W.C."/>
            <person name="Otillar B."/>
            <person name="Poliakov A."/>
            <person name="Porter A."/>
            <person name="Szajkowski L."/>
            <person name="Werner G."/>
            <person name="Zhou K."/>
            <person name="Grigoriev I.V."/>
            <person name="Rokhsar D.S."/>
            <person name="Grossman A.R."/>
        </authorList>
    </citation>
    <scope>NUCLEOTIDE SEQUENCE [LARGE SCALE GENOMIC DNA]</scope>
    <source>
        <strain evidence="12">CC-503</strain>
    </source>
</reference>
<keyword evidence="7" id="KW-0496">Mitochondrion</keyword>
<keyword evidence="6 10" id="KW-1133">Transmembrane helix</keyword>
<dbReference type="GeneID" id="66052792"/>
<keyword evidence="4 10" id="KW-0812">Transmembrane</keyword>
<feature type="region of interest" description="Disordered" evidence="9">
    <location>
        <begin position="325"/>
        <end position="403"/>
    </location>
</feature>
<evidence type="ECO:0000256" key="5">
    <source>
        <dbReference type="ARBA" id="ARBA00022792"/>
    </source>
</evidence>
<evidence type="ECO:0000256" key="7">
    <source>
        <dbReference type="ARBA" id="ARBA00023128"/>
    </source>
</evidence>
<dbReference type="Pfam" id="PF06979">
    <property type="entry name" value="TMEM70"/>
    <property type="match status" value="1"/>
</dbReference>
<dbReference type="KEGG" id="cre:CHLRE_03g164500v5"/>
<evidence type="ECO:0000313" key="12">
    <source>
        <dbReference type="Proteomes" id="UP000006906"/>
    </source>
</evidence>
<keyword evidence="12" id="KW-1185">Reference proteome</keyword>
<evidence type="ECO:0000256" key="1">
    <source>
        <dbReference type="ARBA" id="ARBA00004448"/>
    </source>
</evidence>
<keyword evidence="5" id="KW-0999">Mitochondrion inner membrane</keyword>
<dbReference type="STRING" id="3055.A0A2K3DWL7"/>
<dbReference type="GO" id="GO:0005743">
    <property type="term" value="C:mitochondrial inner membrane"/>
    <property type="evidence" value="ECO:0007669"/>
    <property type="project" value="UniProtKB-SubCell"/>
</dbReference>
<dbReference type="InterPro" id="IPR026571">
    <property type="entry name" value="Tmem186"/>
</dbReference>
<dbReference type="PaxDb" id="3055-EDP06221"/>
<feature type="compositionally biased region" description="Gly residues" evidence="9">
    <location>
        <begin position="118"/>
        <end position="127"/>
    </location>
</feature>
<gene>
    <name evidence="11" type="ORF">CHLRE_03g164500v5</name>
</gene>
<evidence type="ECO:0000256" key="3">
    <source>
        <dbReference type="ARBA" id="ARBA00014604"/>
    </source>
</evidence>
<organism evidence="11 12">
    <name type="scientific">Chlamydomonas reinhardtii</name>
    <name type="common">Chlamydomonas smithii</name>
    <dbReference type="NCBI Taxonomy" id="3055"/>
    <lineage>
        <taxon>Eukaryota</taxon>
        <taxon>Viridiplantae</taxon>
        <taxon>Chlorophyta</taxon>
        <taxon>core chlorophytes</taxon>
        <taxon>Chlorophyceae</taxon>
        <taxon>CS clade</taxon>
        <taxon>Chlamydomonadales</taxon>
        <taxon>Chlamydomonadaceae</taxon>
        <taxon>Chlamydomonas</taxon>
    </lineage>
</organism>
<dbReference type="EMBL" id="CM008964">
    <property type="protein sequence ID" value="PNW84929.1"/>
    <property type="molecule type" value="Genomic_DNA"/>
</dbReference>
<keyword evidence="8 10" id="KW-0472">Membrane</keyword>
<evidence type="ECO:0000256" key="8">
    <source>
        <dbReference type="ARBA" id="ARBA00023136"/>
    </source>
</evidence>
<dbReference type="InterPro" id="IPR045325">
    <property type="entry name" value="TMEM70/TMEM186/TMEM223"/>
</dbReference>
<dbReference type="AlphaFoldDB" id="A0A2K3DWL7"/>
<feature type="transmembrane region" description="Helical" evidence="10">
    <location>
        <begin position="207"/>
        <end position="227"/>
    </location>
</feature>
<dbReference type="PANTHER" id="PTHR13603">
    <property type="entry name" value="TRANSMEMBRANE PROTEIN 186"/>
    <property type="match status" value="1"/>
</dbReference>
<feature type="compositionally biased region" description="Gly residues" evidence="9">
    <location>
        <begin position="343"/>
        <end position="368"/>
    </location>
</feature>
<evidence type="ECO:0000256" key="4">
    <source>
        <dbReference type="ARBA" id="ARBA00022692"/>
    </source>
</evidence>
<dbReference type="RefSeq" id="XP_042925891.1">
    <property type="nucleotide sequence ID" value="XM_043060762.1"/>
</dbReference>
<name>A0A2K3DWL7_CHLRE</name>
<accession>A0A2K3DWL7</accession>
<dbReference type="Proteomes" id="UP000006906">
    <property type="component" value="Chromosome 3"/>
</dbReference>